<accession>A0A9Q0RJK3</accession>
<evidence type="ECO:0000256" key="3">
    <source>
        <dbReference type="ARBA" id="ARBA00022448"/>
    </source>
</evidence>
<dbReference type="GO" id="GO:0005227">
    <property type="term" value="F:calcium-activated cation channel activity"/>
    <property type="evidence" value="ECO:0007669"/>
    <property type="project" value="InterPro"/>
</dbReference>
<feature type="transmembrane region" description="Helical" evidence="8">
    <location>
        <begin position="622"/>
        <end position="645"/>
    </location>
</feature>
<evidence type="ECO:0000256" key="4">
    <source>
        <dbReference type="ARBA" id="ARBA00022692"/>
    </source>
</evidence>
<comment type="subcellular location">
    <subcellularLocation>
        <location evidence="1">Membrane</location>
        <topology evidence="1">Multi-pass membrane protein</topology>
    </subcellularLocation>
</comment>
<keyword evidence="4 8" id="KW-0812">Transmembrane</keyword>
<dbReference type="Pfam" id="PF13967">
    <property type="entry name" value="RSN1_TM"/>
    <property type="match status" value="1"/>
</dbReference>
<feature type="transmembrane region" description="Helical" evidence="8">
    <location>
        <begin position="730"/>
        <end position="756"/>
    </location>
</feature>
<evidence type="ECO:0000259" key="11">
    <source>
        <dbReference type="Pfam" id="PF14703"/>
    </source>
</evidence>
<feature type="compositionally biased region" description="Low complexity" evidence="7">
    <location>
        <begin position="136"/>
        <end position="149"/>
    </location>
</feature>
<feature type="compositionally biased region" description="Basic and acidic residues" evidence="7">
    <location>
        <begin position="150"/>
        <end position="164"/>
    </location>
</feature>
<evidence type="ECO:0008006" key="14">
    <source>
        <dbReference type="Google" id="ProtNLM"/>
    </source>
</evidence>
<feature type="transmembrane region" description="Helical" evidence="8">
    <location>
        <begin position="290"/>
        <end position="309"/>
    </location>
</feature>
<evidence type="ECO:0000313" key="12">
    <source>
        <dbReference type="EMBL" id="KAJ6218108.1"/>
    </source>
</evidence>
<evidence type="ECO:0000259" key="10">
    <source>
        <dbReference type="Pfam" id="PF13967"/>
    </source>
</evidence>
<dbReference type="InterPro" id="IPR003864">
    <property type="entry name" value="CSC1/OSCA1-like_7TM"/>
</dbReference>
<evidence type="ECO:0000313" key="13">
    <source>
        <dbReference type="Proteomes" id="UP001142055"/>
    </source>
</evidence>
<feature type="transmembrane region" description="Helical" evidence="8">
    <location>
        <begin position="246"/>
        <end position="270"/>
    </location>
</feature>
<name>A0A9Q0RJK3_BLOTA</name>
<evidence type="ECO:0000256" key="8">
    <source>
        <dbReference type="SAM" id="Phobius"/>
    </source>
</evidence>
<comment type="caution">
    <text evidence="12">The sequence shown here is derived from an EMBL/GenBank/DDBJ whole genome shotgun (WGS) entry which is preliminary data.</text>
</comment>
<keyword evidence="6 8" id="KW-0472">Membrane</keyword>
<dbReference type="Pfam" id="PF02714">
    <property type="entry name" value="RSN1_7TM"/>
    <property type="match status" value="1"/>
</dbReference>
<feature type="transmembrane region" description="Helical" evidence="8">
    <location>
        <begin position="37"/>
        <end position="55"/>
    </location>
</feature>
<sequence length="886" mass="102136">MATFDPDFNYNQTCNVVLTRNSTLIEINGGWEGIPEALIINVTFCIILMCGFLLVRKFARKDQLLNNNSMLQFIYGDRIEITNPDSNRIHISSLNHSDTINSDLENLLPMHIEPKRCVNRTVVENVSPFVSEPNLSTCTSTSPISATISPDHESSKSDTTHESVETNSDNTVVFKDGCNGYNRKESVPNILDNETTFPARNDNQLRFFRSDSIYRFNNWILNMSQLEMIRQIKGPDAYQYLLFQQYIIFLLAITSFISMVILLPINAQGVNEGRAFARTTLGNLSHDSNLYWFHAIFATLIVILGVYFMNYFSKVLRTEDDLMSRTTLLLRRLPTSSGGRNNDEINMKELLLNYFRTNFPQIKITGIQFIYNYQKLQQLEQQFVNVMNAKQHCEHLNQMNNQNGRQEAPATMRPYALGRFVGCCCCCCCSKVNSVEYYSNEKIKINNEINTTIHRMATSVPCGAFVSMENERMAMEVYTYFKEEQRKPFLCRACLACYCDQSFDLRRSLISYAPYPYDINWLNIGIDMKLLWLRKIAISLILFLIFFFLSTPAFLLKAMELSKAEELLRKGIGKLGSTFTDFLSPFLMMILSIILPSIVNYACQLIPYKTISALNHAIMSKVFAFLLMMILILPSAGFLSINAMLEDILAPENEVRKFRWNCLFPVDNGAFFVIYTLQAAILGNTVELLRLPELCQYILYSVLLKSDAEYRTARKMVTFEFPFGVSYPRFLLIFTITITYSLACPLIAPCGLLYMICKHLVDRYNIYHVYTPSKINGRIHSTAMLYVHISLIMMLFQLFTFLLTKTQYSHVTLFLLVVLLISLLVFSLHCFYHWFRNINHLTYSVTTSLSRTRPKHNFCICSYKPPVFDDLFDDTRFNFTETTANP</sequence>
<dbReference type="Pfam" id="PF14703">
    <property type="entry name" value="PHM7_cyt"/>
    <property type="match status" value="1"/>
</dbReference>
<feature type="transmembrane region" description="Helical" evidence="8">
    <location>
        <begin position="810"/>
        <end position="832"/>
    </location>
</feature>
<dbReference type="OMA" id="VVCAWAF"/>
<feature type="transmembrane region" description="Helical" evidence="8">
    <location>
        <begin position="536"/>
        <end position="556"/>
    </location>
</feature>
<protein>
    <recommendedName>
        <fullName evidence="14">CSC1-like protein 2</fullName>
    </recommendedName>
</protein>
<keyword evidence="3" id="KW-0813">Transport</keyword>
<comment type="similarity">
    <text evidence="2">Belongs to the CSC1 (TC 1.A.17) family.</text>
</comment>
<evidence type="ECO:0000259" key="9">
    <source>
        <dbReference type="Pfam" id="PF02714"/>
    </source>
</evidence>
<feature type="region of interest" description="Disordered" evidence="7">
    <location>
        <begin position="136"/>
        <end position="167"/>
    </location>
</feature>
<dbReference type="InterPro" id="IPR032880">
    <property type="entry name" value="CSC1/OSCA1-like_N"/>
</dbReference>
<proteinExistence type="inferred from homology"/>
<reference evidence="12" key="1">
    <citation type="submission" date="2022-12" db="EMBL/GenBank/DDBJ databases">
        <title>Genome assemblies of Blomia tropicalis.</title>
        <authorList>
            <person name="Cui Y."/>
        </authorList>
    </citation>
    <scope>NUCLEOTIDE SEQUENCE</scope>
    <source>
        <tissue evidence="12">Adult mites</tissue>
    </source>
</reference>
<dbReference type="AlphaFoldDB" id="A0A9Q0RJK3"/>
<dbReference type="Proteomes" id="UP001142055">
    <property type="component" value="Chromosome 3"/>
</dbReference>
<dbReference type="PANTHER" id="PTHR13018">
    <property type="entry name" value="PROBABLE MEMBRANE PROTEIN DUF221-RELATED"/>
    <property type="match status" value="1"/>
</dbReference>
<feature type="domain" description="CSC1/OSCA1-like N-terminal transmembrane" evidence="10">
    <location>
        <begin position="216"/>
        <end position="309"/>
    </location>
</feature>
<dbReference type="PANTHER" id="PTHR13018:SF5">
    <property type="entry name" value="RE44586P"/>
    <property type="match status" value="1"/>
</dbReference>
<evidence type="ECO:0000256" key="2">
    <source>
        <dbReference type="ARBA" id="ARBA00007779"/>
    </source>
</evidence>
<dbReference type="InterPro" id="IPR027815">
    <property type="entry name" value="CSC1/OSCA1-like_cyt"/>
</dbReference>
<dbReference type="InterPro" id="IPR045122">
    <property type="entry name" value="Csc1-like"/>
</dbReference>
<feature type="domain" description="CSC1/OSCA1-like 7TM region" evidence="9">
    <location>
        <begin position="534"/>
        <end position="801"/>
    </location>
</feature>
<evidence type="ECO:0000256" key="6">
    <source>
        <dbReference type="ARBA" id="ARBA00023136"/>
    </source>
</evidence>
<gene>
    <name evidence="12" type="ORF">RDWZM_009265</name>
</gene>
<evidence type="ECO:0000256" key="7">
    <source>
        <dbReference type="SAM" id="MobiDB-lite"/>
    </source>
</evidence>
<feature type="transmembrane region" description="Helical" evidence="8">
    <location>
        <begin position="783"/>
        <end position="804"/>
    </location>
</feature>
<evidence type="ECO:0000256" key="5">
    <source>
        <dbReference type="ARBA" id="ARBA00022989"/>
    </source>
</evidence>
<keyword evidence="5 8" id="KW-1133">Transmembrane helix</keyword>
<feature type="transmembrane region" description="Helical" evidence="8">
    <location>
        <begin position="582"/>
        <end position="602"/>
    </location>
</feature>
<keyword evidence="13" id="KW-1185">Reference proteome</keyword>
<dbReference type="EMBL" id="JAPWDV010000003">
    <property type="protein sequence ID" value="KAJ6218108.1"/>
    <property type="molecule type" value="Genomic_DNA"/>
</dbReference>
<evidence type="ECO:0000256" key="1">
    <source>
        <dbReference type="ARBA" id="ARBA00004141"/>
    </source>
</evidence>
<organism evidence="12 13">
    <name type="scientific">Blomia tropicalis</name>
    <name type="common">Mite</name>
    <dbReference type="NCBI Taxonomy" id="40697"/>
    <lineage>
        <taxon>Eukaryota</taxon>
        <taxon>Metazoa</taxon>
        <taxon>Ecdysozoa</taxon>
        <taxon>Arthropoda</taxon>
        <taxon>Chelicerata</taxon>
        <taxon>Arachnida</taxon>
        <taxon>Acari</taxon>
        <taxon>Acariformes</taxon>
        <taxon>Sarcoptiformes</taxon>
        <taxon>Astigmata</taxon>
        <taxon>Glycyphagoidea</taxon>
        <taxon>Echimyopodidae</taxon>
        <taxon>Blomia</taxon>
    </lineage>
</organism>
<dbReference type="GO" id="GO:0005886">
    <property type="term" value="C:plasma membrane"/>
    <property type="evidence" value="ECO:0007669"/>
    <property type="project" value="TreeGrafter"/>
</dbReference>
<feature type="domain" description="CSC1/OSCA1-like cytosolic" evidence="11">
    <location>
        <begin position="327"/>
        <end position="523"/>
    </location>
</feature>